<evidence type="ECO:0000313" key="2">
    <source>
        <dbReference type="EMBL" id="KAK4247131.1"/>
    </source>
</evidence>
<dbReference type="EMBL" id="MU857660">
    <property type="protein sequence ID" value="KAK4247131.1"/>
    <property type="molecule type" value="Genomic_DNA"/>
</dbReference>
<keyword evidence="3" id="KW-1185">Reference proteome</keyword>
<accession>A0AAN7CSC7</accession>
<feature type="region of interest" description="Disordered" evidence="1">
    <location>
        <begin position="312"/>
        <end position="337"/>
    </location>
</feature>
<feature type="compositionally biased region" description="Basic and acidic residues" evidence="1">
    <location>
        <begin position="312"/>
        <end position="323"/>
    </location>
</feature>
<dbReference type="AlphaFoldDB" id="A0AAN7CSC7"/>
<feature type="region of interest" description="Disordered" evidence="1">
    <location>
        <begin position="128"/>
        <end position="150"/>
    </location>
</feature>
<proteinExistence type="predicted"/>
<reference evidence="2" key="2">
    <citation type="submission" date="2023-05" db="EMBL/GenBank/DDBJ databases">
        <authorList>
            <consortium name="Lawrence Berkeley National Laboratory"/>
            <person name="Steindorff A."/>
            <person name="Hensen N."/>
            <person name="Bonometti L."/>
            <person name="Westerberg I."/>
            <person name="Brannstrom I.O."/>
            <person name="Guillou S."/>
            <person name="Cros-Aarteil S."/>
            <person name="Calhoun S."/>
            <person name="Haridas S."/>
            <person name="Kuo A."/>
            <person name="Mondo S."/>
            <person name="Pangilinan J."/>
            <person name="Riley R."/>
            <person name="Labutti K."/>
            <person name="Andreopoulos B."/>
            <person name="Lipzen A."/>
            <person name="Chen C."/>
            <person name="Yanf M."/>
            <person name="Daum C."/>
            <person name="Ng V."/>
            <person name="Clum A."/>
            <person name="Ohm R."/>
            <person name="Martin F."/>
            <person name="Silar P."/>
            <person name="Natvig D."/>
            <person name="Lalanne C."/>
            <person name="Gautier V."/>
            <person name="Ament-Velasquez S.L."/>
            <person name="Kruys A."/>
            <person name="Hutchinson M.I."/>
            <person name="Powell A.J."/>
            <person name="Barry K."/>
            <person name="Miller A.N."/>
            <person name="Grigoriev I.V."/>
            <person name="Debuchy R."/>
            <person name="Gladieux P."/>
            <person name="Thoren M.H."/>
            <person name="Johannesson H."/>
        </authorList>
    </citation>
    <scope>NUCLEOTIDE SEQUENCE</scope>
    <source>
        <strain evidence="2">CBS 359.72</strain>
    </source>
</reference>
<evidence type="ECO:0000256" key="1">
    <source>
        <dbReference type="SAM" id="MobiDB-lite"/>
    </source>
</evidence>
<evidence type="ECO:0000313" key="3">
    <source>
        <dbReference type="Proteomes" id="UP001303647"/>
    </source>
</evidence>
<sequence>MAYLLDFAFRKLIGVKGVTPGLRTIHNAAFPPLMDIAPAVWDPRYLQTIYTHAQLIPSIASGVSRLRNARSDTLRRKLDHLARRGVRGNNGQELVDLEAKIGTEVQRRLWLLCQTRIRPGLSRRPFATTQAEEDAIEEPLSQLGSEGQERQRTPLYEANVNLFTAIEDHDVPEGQESYGGSFEVFAEPDLAEIGACGWTSDRYMLENEAPSSCELTPSSEGDYFYTDGQGNLYPIEREAVAEEVQTDWASTTQPAGHDDSSQQQDEEIDGYCFGDPCQAYIMYQEDRSPDVAGHIRTNTAARHLFLSWHPDDMPSSDHAEDQNTHNNATNPNVLGGC</sequence>
<organism evidence="2 3">
    <name type="scientific">Corynascus novoguineensis</name>
    <dbReference type="NCBI Taxonomy" id="1126955"/>
    <lineage>
        <taxon>Eukaryota</taxon>
        <taxon>Fungi</taxon>
        <taxon>Dikarya</taxon>
        <taxon>Ascomycota</taxon>
        <taxon>Pezizomycotina</taxon>
        <taxon>Sordariomycetes</taxon>
        <taxon>Sordariomycetidae</taxon>
        <taxon>Sordariales</taxon>
        <taxon>Chaetomiaceae</taxon>
        <taxon>Corynascus</taxon>
    </lineage>
</organism>
<comment type="caution">
    <text evidence="2">The sequence shown here is derived from an EMBL/GenBank/DDBJ whole genome shotgun (WGS) entry which is preliminary data.</text>
</comment>
<dbReference type="Proteomes" id="UP001303647">
    <property type="component" value="Unassembled WGS sequence"/>
</dbReference>
<gene>
    <name evidence="2" type="ORF">C7999DRAFT_41557</name>
</gene>
<name>A0AAN7CSC7_9PEZI</name>
<protein>
    <submittedName>
        <fullName evidence="2">Uncharacterized protein</fullName>
    </submittedName>
</protein>
<reference evidence="2" key="1">
    <citation type="journal article" date="2023" name="Mol. Phylogenet. Evol.">
        <title>Genome-scale phylogeny and comparative genomics of the fungal order Sordariales.</title>
        <authorList>
            <person name="Hensen N."/>
            <person name="Bonometti L."/>
            <person name="Westerberg I."/>
            <person name="Brannstrom I.O."/>
            <person name="Guillou S."/>
            <person name="Cros-Aarteil S."/>
            <person name="Calhoun S."/>
            <person name="Haridas S."/>
            <person name="Kuo A."/>
            <person name="Mondo S."/>
            <person name="Pangilinan J."/>
            <person name="Riley R."/>
            <person name="LaButti K."/>
            <person name="Andreopoulos B."/>
            <person name="Lipzen A."/>
            <person name="Chen C."/>
            <person name="Yan M."/>
            <person name="Daum C."/>
            <person name="Ng V."/>
            <person name="Clum A."/>
            <person name="Steindorff A."/>
            <person name="Ohm R.A."/>
            <person name="Martin F."/>
            <person name="Silar P."/>
            <person name="Natvig D.O."/>
            <person name="Lalanne C."/>
            <person name="Gautier V."/>
            <person name="Ament-Velasquez S.L."/>
            <person name="Kruys A."/>
            <person name="Hutchinson M.I."/>
            <person name="Powell A.J."/>
            <person name="Barry K."/>
            <person name="Miller A.N."/>
            <person name="Grigoriev I.V."/>
            <person name="Debuchy R."/>
            <person name="Gladieux P."/>
            <person name="Hiltunen Thoren M."/>
            <person name="Johannesson H."/>
        </authorList>
    </citation>
    <scope>NUCLEOTIDE SEQUENCE</scope>
    <source>
        <strain evidence="2">CBS 359.72</strain>
    </source>
</reference>
<feature type="compositionally biased region" description="Polar residues" evidence="1">
    <location>
        <begin position="324"/>
        <end position="337"/>
    </location>
</feature>